<dbReference type="Proteomes" id="UP000790709">
    <property type="component" value="Unassembled WGS sequence"/>
</dbReference>
<protein>
    <submittedName>
        <fullName evidence="1">Uncharacterized protein</fullName>
    </submittedName>
</protein>
<reference evidence="1" key="1">
    <citation type="journal article" date="2021" name="New Phytol.">
        <title>Evolutionary innovations through gain and loss of genes in the ectomycorrhizal Boletales.</title>
        <authorList>
            <person name="Wu G."/>
            <person name="Miyauchi S."/>
            <person name="Morin E."/>
            <person name="Kuo A."/>
            <person name="Drula E."/>
            <person name="Varga T."/>
            <person name="Kohler A."/>
            <person name="Feng B."/>
            <person name="Cao Y."/>
            <person name="Lipzen A."/>
            <person name="Daum C."/>
            <person name="Hundley H."/>
            <person name="Pangilinan J."/>
            <person name="Johnson J."/>
            <person name="Barry K."/>
            <person name="LaButti K."/>
            <person name="Ng V."/>
            <person name="Ahrendt S."/>
            <person name="Min B."/>
            <person name="Choi I.G."/>
            <person name="Park H."/>
            <person name="Plett J.M."/>
            <person name="Magnuson J."/>
            <person name="Spatafora J.W."/>
            <person name="Nagy L.G."/>
            <person name="Henrissat B."/>
            <person name="Grigoriev I.V."/>
            <person name="Yang Z.L."/>
            <person name="Xu J."/>
            <person name="Martin F.M."/>
        </authorList>
    </citation>
    <scope>NUCLEOTIDE SEQUENCE</scope>
    <source>
        <strain evidence="1">KUC20120723A-06</strain>
    </source>
</reference>
<evidence type="ECO:0000313" key="2">
    <source>
        <dbReference type="Proteomes" id="UP000790709"/>
    </source>
</evidence>
<keyword evidence="2" id="KW-1185">Reference proteome</keyword>
<proteinExistence type="predicted"/>
<comment type="caution">
    <text evidence="1">The sequence shown here is derived from an EMBL/GenBank/DDBJ whole genome shotgun (WGS) entry which is preliminary data.</text>
</comment>
<gene>
    <name evidence="1" type="ORF">BV22DRAFT_1048223</name>
</gene>
<evidence type="ECO:0000313" key="1">
    <source>
        <dbReference type="EMBL" id="KAH7923384.1"/>
    </source>
</evidence>
<sequence>MSSGIIPQPPVDLHHECPDPDRRLDVKLYIYPGPPIHWAIAWNVGSLHDTQYHRMLELDGVYYWGAITRSGGISTMTCRKILISQMSLRKREALSGIAFKTGVPATRSGGNPPDIQWVLDVLTEAHSQNLLNRAALNVATLEASISRRGRMLGNDAITNAWGHQWYRGAPQRPRWRYS</sequence>
<name>A0ACB8BCM3_9AGAM</name>
<organism evidence="1 2">
    <name type="scientific">Leucogyrophana mollusca</name>
    <dbReference type="NCBI Taxonomy" id="85980"/>
    <lineage>
        <taxon>Eukaryota</taxon>
        <taxon>Fungi</taxon>
        <taxon>Dikarya</taxon>
        <taxon>Basidiomycota</taxon>
        <taxon>Agaricomycotina</taxon>
        <taxon>Agaricomycetes</taxon>
        <taxon>Agaricomycetidae</taxon>
        <taxon>Boletales</taxon>
        <taxon>Boletales incertae sedis</taxon>
        <taxon>Leucogyrophana</taxon>
    </lineage>
</organism>
<accession>A0ACB8BCM3</accession>
<dbReference type="EMBL" id="MU266454">
    <property type="protein sequence ID" value="KAH7923384.1"/>
    <property type="molecule type" value="Genomic_DNA"/>
</dbReference>